<dbReference type="EMBL" id="JADGJH010002460">
    <property type="protein sequence ID" value="KAJ3097979.1"/>
    <property type="molecule type" value="Genomic_DNA"/>
</dbReference>
<keyword evidence="2" id="KW-1185">Reference proteome</keyword>
<protein>
    <submittedName>
        <fullName evidence="1">Uncharacterized protein</fullName>
    </submittedName>
</protein>
<accession>A0AAD5SRX3</accession>
<comment type="caution">
    <text evidence="1">The sequence shown here is derived from an EMBL/GenBank/DDBJ whole genome shotgun (WGS) entry which is preliminary data.</text>
</comment>
<gene>
    <name evidence="1" type="ORF">HK100_005217</name>
</gene>
<dbReference type="AlphaFoldDB" id="A0AAD5SRX3"/>
<name>A0AAD5SRX3_9FUNG</name>
<evidence type="ECO:0000313" key="1">
    <source>
        <dbReference type="EMBL" id="KAJ3097979.1"/>
    </source>
</evidence>
<proteinExistence type="predicted"/>
<evidence type="ECO:0000313" key="2">
    <source>
        <dbReference type="Proteomes" id="UP001211907"/>
    </source>
</evidence>
<sequence length="330" mass="34818">MYSGTAFFADSEFKTTTSVVMTPSESVGQPKSENTQLPTKSIITATTTRTNSAAQTSTAAFSCDDVCLAQPGTWPTYYRGIGTCAASSTTEIGNARFRNIAYVAVMAWNTACSTAVAAEEVGLASGNTAGLLYVEMHPMYTYLAFASVKVPSSGAKTFTWVASDAYLATTAQFGSTIDGGVRYVAVTRYANTARDDGGVIGVQITAVGACYSALGSWNNSYVEATRVVVETDSSDGTVGVIGTSSCGGGGEREVLVKYYRDNQCLDFVYSKSVGAIGGGNGCEGESNGGQVRFQWRRILVMQLVALMRVIMNGHVQEGGGDGFLEYVWLL</sequence>
<dbReference type="Proteomes" id="UP001211907">
    <property type="component" value="Unassembled WGS sequence"/>
</dbReference>
<reference evidence="1" key="1">
    <citation type="submission" date="2020-05" db="EMBL/GenBank/DDBJ databases">
        <title>Phylogenomic resolution of chytrid fungi.</title>
        <authorList>
            <person name="Stajich J.E."/>
            <person name="Amses K."/>
            <person name="Simmons R."/>
            <person name="Seto K."/>
            <person name="Myers J."/>
            <person name="Bonds A."/>
            <person name="Quandt C.A."/>
            <person name="Barry K."/>
            <person name="Liu P."/>
            <person name="Grigoriev I."/>
            <person name="Longcore J.E."/>
            <person name="James T.Y."/>
        </authorList>
    </citation>
    <scope>NUCLEOTIDE SEQUENCE</scope>
    <source>
        <strain evidence="1">JEL0513</strain>
    </source>
</reference>
<organism evidence="1 2">
    <name type="scientific">Physocladia obscura</name>
    <dbReference type="NCBI Taxonomy" id="109957"/>
    <lineage>
        <taxon>Eukaryota</taxon>
        <taxon>Fungi</taxon>
        <taxon>Fungi incertae sedis</taxon>
        <taxon>Chytridiomycota</taxon>
        <taxon>Chytridiomycota incertae sedis</taxon>
        <taxon>Chytridiomycetes</taxon>
        <taxon>Chytridiales</taxon>
        <taxon>Chytriomycetaceae</taxon>
        <taxon>Physocladia</taxon>
    </lineage>
</organism>